<dbReference type="Pfam" id="PF00072">
    <property type="entry name" value="Response_reg"/>
    <property type="match status" value="1"/>
</dbReference>
<dbReference type="Gene3D" id="3.30.450.40">
    <property type="match status" value="1"/>
</dbReference>
<dbReference type="FunFam" id="1.10.287.130:FF:000001">
    <property type="entry name" value="Two-component sensor histidine kinase"/>
    <property type="match status" value="1"/>
</dbReference>
<dbReference type="InterPro" id="IPR003661">
    <property type="entry name" value="HisK_dim/P_dom"/>
</dbReference>
<dbReference type="InterPro" id="IPR029016">
    <property type="entry name" value="GAF-like_dom_sf"/>
</dbReference>
<keyword evidence="18" id="KW-1185">Reference proteome</keyword>
<dbReference type="SMART" id="SM00448">
    <property type="entry name" value="REC"/>
    <property type="match status" value="1"/>
</dbReference>
<evidence type="ECO:0000256" key="8">
    <source>
        <dbReference type="ARBA" id="ARBA00022840"/>
    </source>
</evidence>
<dbReference type="Gene3D" id="3.30.565.10">
    <property type="entry name" value="Histidine kinase-like ATPase, C-terminal domain"/>
    <property type="match status" value="1"/>
</dbReference>
<keyword evidence="6" id="KW-0547">Nucleotide-binding</keyword>
<evidence type="ECO:0000256" key="9">
    <source>
        <dbReference type="ARBA" id="ARBA00023012"/>
    </source>
</evidence>
<keyword evidence="8" id="KW-0067">ATP-binding</keyword>
<dbReference type="Pfam" id="PF00512">
    <property type="entry name" value="HisKA"/>
    <property type="match status" value="1"/>
</dbReference>
<name>A0A3S0BV84_9BACL</name>
<dbReference type="InterPro" id="IPR036890">
    <property type="entry name" value="HATPase_C_sf"/>
</dbReference>
<feature type="domain" description="Response regulatory" evidence="15">
    <location>
        <begin position="797"/>
        <end position="914"/>
    </location>
</feature>
<proteinExistence type="predicted"/>
<dbReference type="PRINTS" id="PR00344">
    <property type="entry name" value="BCTRLSENSOR"/>
</dbReference>
<organism evidence="17 18">
    <name type="scientific">Paenibacillus whitsoniae</name>
    <dbReference type="NCBI Taxonomy" id="2496558"/>
    <lineage>
        <taxon>Bacteria</taxon>
        <taxon>Bacillati</taxon>
        <taxon>Bacillota</taxon>
        <taxon>Bacilli</taxon>
        <taxon>Bacillales</taxon>
        <taxon>Paenibacillaceae</taxon>
        <taxon>Paenibacillus</taxon>
    </lineage>
</organism>
<keyword evidence="13" id="KW-1133">Transmembrane helix</keyword>
<keyword evidence="13" id="KW-0812">Transmembrane</keyword>
<keyword evidence="12" id="KW-0175">Coiled coil</keyword>
<keyword evidence="9" id="KW-0902">Two-component regulatory system</keyword>
<evidence type="ECO:0000256" key="13">
    <source>
        <dbReference type="SAM" id="Phobius"/>
    </source>
</evidence>
<evidence type="ECO:0000256" key="11">
    <source>
        <dbReference type="PROSITE-ProRule" id="PRU00169"/>
    </source>
</evidence>
<dbReference type="Pfam" id="PF02518">
    <property type="entry name" value="HATPase_c"/>
    <property type="match status" value="1"/>
</dbReference>
<dbReference type="Gene3D" id="3.30.450.20">
    <property type="entry name" value="PAS domain"/>
    <property type="match status" value="1"/>
</dbReference>
<dbReference type="Gene3D" id="3.40.50.2300">
    <property type="match status" value="1"/>
</dbReference>
<evidence type="ECO:0000256" key="10">
    <source>
        <dbReference type="ARBA" id="ARBA00023136"/>
    </source>
</evidence>
<protein>
    <recommendedName>
        <fullName evidence="3">histidine kinase</fullName>
        <ecNumber evidence="3">2.7.13.3</ecNumber>
    </recommendedName>
</protein>
<dbReference type="EC" id="2.7.13.3" evidence="3"/>
<evidence type="ECO:0000256" key="12">
    <source>
        <dbReference type="SAM" id="Coils"/>
    </source>
</evidence>
<evidence type="ECO:0000259" key="14">
    <source>
        <dbReference type="PROSITE" id="PS50109"/>
    </source>
</evidence>
<dbReference type="Proteomes" id="UP000276128">
    <property type="component" value="Unassembled WGS sequence"/>
</dbReference>
<keyword evidence="7" id="KW-0418">Kinase</keyword>
<dbReference type="OrthoDB" id="9813151at2"/>
<dbReference type="CDD" id="cd00082">
    <property type="entry name" value="HisKA"/>
    <property type="match status" value="1"/>
</dbReference>
<dbReference type="Gene3D" id="1.10.287.130">
    <property type="match status" value="1"/>
</dbReference>
<dbReference type="InterPro" id="IPR003594">
    <property type="entry name" value="HATPase_dom"/>
</dbReference>
<dbReference type="SMART" id="SM00388">
    <property type="entry name" value="HisKA"/>
    <property type="match status" value="1"/>
</dbReference>
<dbReference type="InterPro" id="IPR001789">
    <property type="entry name" value="Sig_transdc_resp-reg_receiver"/>
</dbReference>
<dbReference type="SUPFAM" id="SSF55874">
    <property type="entry name" value="ATPase domain of HSP90 chaperone/DNA topoisomerase II/histidine kinase"/>
    <property type="match status" value="1"/>
</dbReference>
<evidence type="ECO:0000259" key="15">
    <source>
        <dbReference type="PROSITE" id="PS50110"/>
    </source>
</evidence>
<dbReference type="SUPFAM" id="SSF52172">
    <property type="entry name" value="CheY-like"/>
    <property type="match status" value="1"/>
</dbReference>
<dbReference type="GO" id="GO:0000155">
    <property type="term" value="F:phosphorelay sensor kinase activity"/>
    <property type="evidence" value="ECO:0007669"/>
    <property type="project" value="InterPro"/>
</dbReference>
<dbReference type="SUPFAM" id="SSF55785">
    <property type="entry name" value="PYP-like sensor domain (PAS domain)"/>
    <property type="match status" value="1"/>
</dbReference>
<feature type="transmembrane region" description="Helical" evidence="13">
    <location>
        <begin position="185"/>
        <end position="209"/>
    </location>
</feature>
<feature type="domain" description="Histidine kinase" evidence="14">
    <location>
        <begin position="575"/>
        <end position="790"/>
    </location>
</feature>
<dbReference type="InterPro" id="IPR005467">
    <property type="entry name" value="His_kinase_dom"/>
</dbReference>
<evidence type="ECO:0000256" key="5">
    <source>
        <dbReference type="ARBA" id="ARBA00022679"/>
    </source>
</evidence>
<comment type="subcellular location">
    <subcellularLocation>
        <location evidence="2">Cell membrane</location>
        <topology evidence="2">Multi-pass membrane protein</topology>
    </subcellularLocation>
</comment>
<dbReference type="InterPro" id="IPR004358">
    <property type="entry name" value="Sig_transdc_His_kin-like_C"/>
</dbReference>
<evidence type="ECO:0000256" key="1">
    <source>
        <dbReference type="ARBA" id="ARBA00000085"/>
    </source>
</evidence>
<dbReference type="AlphaFoldDB" id="A0A3S0BV84"/>
<dbReference type="GO" id="GO:0005524">
    <property type="term" value="F:ATP binding"/>
    <property type="evidence" value="ECO:0007669"/>
    <property type="project" value="UniProtKB-KW"/>
</dbReference>
<dbReference type="InterPro" id="IPR036097">
    <property type="entry name" value="HisK_dim/P_sf"/>
</dbReference>
<dbReference type="RefSeq" id="WP_126141873.1">
    <property type="nucleotide sequence ID" value="NZ_RXHU01000039.1"/>
</dbReference>
<evidence type="ECO:0000256" key="6">
    <source>
        <dbReference type="ARBA" id="ARBA00022741"/>
    </source>
</evidence>
<dbReference type="PROSITE" id="PS50110">
    <property type="entry name" value="RESPONSE_REGULATORY"/>
    <property type="match status" value="1"/>
</dbReference>
<dbReference type="InterPro" id="IPR011006">
    <property type="entry name" value="CheY-like_superfamily"/>
</dbReference>
<feature type="modified residue" description="4-aspartylphosphate" evidence="11">
    <location>
        <position position="849"/>
    </location>
</feature>
<dbReference type="PANTHER" id="PTHR43547">
    <property type="entry name" value="TWO-COMPONENT HISTIDINE KINASE"/>
    <property type="match status" value="1"/>
</dbReference>
<keyword evidence="5" id="KW-0808">Transferase</keyword>
<evidence type="ECO:0000256" key="4">
    <source>
        <dbReference type="ARBA" id="ARBA00022553"/>
    </source>
</evidence>
<dbReference type="InterPro" id="IPR035965">
    <property type="entry name" value="PAS-like_dom_sf"/>
</dbReference>
<gene>
    <name evidence="17" type="ORF">EJQ19_14095</name>
</gene>
<dbReference type="InterPro" id="IPR007891">
    <property type="entry name" value="CHASE3"/>
</dbReference>
<evidence type="ECO:0000256" key="3">
    <source>
        <dbReference type="ARBA" id="ARBA00012438"/>
    </source>
</evidence>
<dbReference type="PANTHER" id="PTHR43547:SF2">
    <property type="entry name" value="HYBRID SIGNAL TRANSDUCTION HISTIDINE KINASE C"/>
    <property type="match status" value="1"/>
</dbReference>
<dbReference type="PROSITE" id="PS50112">
    <property type="entry name" value="PAS"/>
    <property type="match status" value="1"/>
</dbReference>
<sequence length="963" mass="109167">MKSFTKSRISMLYVVLIVILLALVSVSSFIASRNMENESDAIVGDVLPLLTTTNSLLTNLINQETGIRGFEISGNEQFLEPYNSGKSQIAQDLETMSSFDAKYPTLQIILDTQAKPAITNLQRYYDSQLELIRAGKLDEANARIGTGKTMMDRYRVIHASMEKTINQLTTNAYDATHKAGRTSRIITLVGGLIALMAGGMSIVVFYRAFQAELELRKSEETYRYMAESLEIQNEEIIAQQEEQQATLAKLSERERELELLSSYQEKLTGYVKLSEFLKNTLPALLNSLSQDAALVVLEHRGKPGSEDVHYEVVHAMGYPKGQVQPVVQELYGPAKRVFEEGVPLVHTREVTEREQGVHRGMARAVEQYIPLMDDTQTVIGFLLLTSYQSSFSQEDNQRLAKGLVRQFGLAFYAQVMNDQKLQQAVDLAELNEQLILEKQLLEGQRDLIQNILESAHEGMMMCDAQGTILFSNQRMNMYFGLHERIGENLVACAHEIGVEVTSFYGVAASIEALIDRSLPHLTQRFSFMQGEHMQHAELYATLVSEGTEQQGYLFVFRDRTEEERIDEIKNEFISIVSHELRTPLASVLGFIEILLHRELPKDKQKKYMETIYSEAQRLSNLINDFLDLQRMESGRQSYHFAPVHLPDMLRDIAEQWQDKQRHRVNIHHETGKELWVRADVDRIRQVFDNLISNAIKYSPGADHIDIYLSADQGRVTIAIQDYGLGIPEEARGNMFSKFFRVDNSDRRQIGGTGLGLAIVKEIIEGHHGLITYTSEMGHGTTFQLELAQFEIADMDGRIVILEDDDNLAKLIQIALNKLALPSIQLRSAEEGLIALERCRSEGPILFIVDILLEGEKSGWDFIAGLYKHPLHAQTPVIVSTALDPPHDYHEKEIEKYLKKPFTMERLVQVAKRLIEGGRSHAYVFPAQDKEALTDELQRNGIEVLGVQENQDMIEVNIKKPQSE</sequence>
<comment type="catalytic activity">
    <reaction evidence="1">
        <text>ATP + protein L-histidine = ADP + protein N-phospho-L-histidine.</text>
        <dbReference type="EC" id="2.7.13.3"/>
    </reaction>
</comment>
<keyword evidence="4 11" id="KW-0597">Phosphoprotein</keyword>
<evidence type="ECO:0000256" key="7">
    <source>
        <dbReference type="ARBA" id="ARBA00022777"/>
    </source>
</evidence>
<evidence type="ECO:0000313" key="17">
    <source>
        <dbReference type="EMBL" id="RTE09097.1"/>
    </source>
</evidence>
<dbReference type="CDD" id="cd00075">
    <property type="entry name" value="HATPase"/>
    <property type="match status" value="1"/>
</dbReference>
<accession>A0A3S0BV84</accession>
<feature type="domain" description="PAS" evidence="16">
    <location>
        <begin position="444"/>
        <end position="481"/>
    </location>
</feature>
<dbReference type="SUPFAM" id="SSF47384">
    <property type="entry name" value="Homodimeric domain of signal transducing histidine kinase"/>
    <property type="match status" value="1"/>
</dbReference>
<keyword evidence="10 13" id="KW-0472">Membrane</keyword>
<dbReference type="SUPFAM" id="SSF55781">
    <property type="entry name" value="GAF domain-like"/>
    <property type="match status" value="1"/>
</dbReference>
<evidence type="ECO:0000313" key="18">
    <source>
        <dbReference type="Proteomes" id="UP000276128"/>
    </source>
</evidence>
<dbReference type="PROSITE" id="PS50109">
    <property type="entry name" value="HIS_KIN"/>
    <property type="match status" value="1"/>
</dbReference>
<dbReference type="GO" id="GO:0005886">
    <property type="term" value="C:plasma membrane"/>
    <property type="evidence" value="ECO:0007669"/>
    <property type="project" value="UniProtKB-SubCell"/>
</dbReference>
<dbReference type="InterPro" id="IPR000014">
    <property type="entry name" value="PAS"/>
</dbReference>
<dbReference type="SMART" id="SM00387">
    <property type="entry name" value="HATPase_c"/>
    <property type="match status" value="1"/>
</dbReference>
<dbReference type="Pfam" id="PF05227">
    <property type="entry name" value="CHASE3"/>
    <property type="match status" value="1"/>
</dbReference>
<comment type="caution">
    <text evidence="17">The sequence shown here is derived from an EMBL/GenBank/DDBJ whole genome shotgun (WGS) entry which is preliminary data.</text>
</comment>
<reference evidence="17 18" key="1">
    <citation type="submission" date="2018-12" db="EMBL/GenBank/DDBJ databases">
        <title>Bacillus ochoae sp. nov., Paenibacillus whitsoniae sp. nov., Paenibacillus spiritus sp. nov. Isolated from the Mars Exploration Rover during spacecraft assembly.</title>
        <authorList>
            <person name="Seuylemezian A."/>
            <person name="Vaishampayan P."/>
        </authorList>
    </citation>
    <scope>NUCLEOTIDE SEQUENCE [LARGE SCALE GENOMIC DNA]</scope>
    <source>
        <strain evidence="17 18">MER 54</strain>
    </source>
</reference>
<feature type="transmembrane region" description="Helical" evidence="13">
    <location>
        <begin position="12"/>
        <end position="31"/>
    </location>
</feature>
<evidence type="ECO:0000259" key="16">
    <source>
        <dbReference type="PROSITE" id="PS50112"/>
    </source>
</evidence>
<feature type="coiled-coil region" evidence="12">
    <location>
        <begin position="226"/>
        <end position="260"/>
    </location>
</feature>
<dbReference type="FunFam" id="3.30.565.10:FF:000006">
    <property type="entry name" value="Sensor histidine kinase WalK"/>
    <property type="match status" value="1"/>
</dbReference>
<evidence type="ECO:0000256" key="2">
    <source>
        <dbReference type="ARBA" id="ARBA00004651"/>
    </source>
</evidence>
<dbReference type="EMBL" id="RXHU01000039">
    <property type="protein sequence ID" value="RTE09097.1"/>
    <property type="molecule type" value="Genomic_DNA"/>
</dbReference>